<accession>E0DH86</accession>
<dbReference type="Proteomes" id="UP000004218">
    <property type="component" value="Unassembled WGS sequence"/>
</dbReference>
<keyword evidence="2" id="KW-1185">Reference proteome</keyword>
<reference evidence="1" key="1">
    <citation type="submission" date="2010-08" db="EMBL/GenBank/DDBJ databases">
        <authorList>
            <person name="Harkins D.M."/>
            <person name="Madupu R."/>
            <person name="Durkin A.S."/>
            <person name="Torralba M."/>
            <person name="Methe B."/>
            <person name="Sutton G.G."/>
            <person name="Nelson K.E."/>
        </authorList>
    </citation>
    <scope>NUCLEOTIDE SEQUENCE [LARGE SCALE GENOMIC DNA]</scope>
    <source>
        <strain evidence="1">ATCC 14266</strain>
    </source>
</reference>
<evidence type="ECO:0000313" key="2">
    <source>
        <dbReference type="Proteomes" id="UP000004218"/>
    </source>
</evidence>
<evidence type="ECO:0000313" key="1">
    <source>
        <dbReference type="EMBL" id="EFM48261.1"/>
    </source>
</evidence>
<organism evidence="1 2">
    <name type="scientific">Corynebacterium matruchotii ATCC 14266</name>
    <dbReference type="NCBI Taxonomy" id="553207"/>
    <lineage>
        <taxon>Bacteria</taxon>
        <taxon>Bacillati</taxon>
        <taxon>Actinomycetota</taxon>
        <taxon>Actinomycetes</taxon>
        <taxon>Mycobacteriales</taxon>
        <taxon>Corynebacteriaceae</taxon>
        <taxon>Corynebacterium</taxon>
    </lineage>
</organism>
<comment type="caution">
    <text evidence="1">The sequence shown here is derived from an EMBL/GenBank/DDBJ whole genome shotgun (WGS) entry which is preliminary data.</text>
</comment>
<dbReference type="AlphaFoldDB" id="E0DH86"/>
<proteinExistence type="predicted"/>
<sequence>MRGFSGSSATLGGVGMSVREGNKGSFRSCPLPLIADLGVVGRLAGLG</sequence>
<name>E0DH86_9CORY</name>
<dbReference type="EMBL" id="ACSH02000006">
    <property type="protein sequence ID" value="EFM48261.1"/>
    <property type="molecule type" value="Genomic_DNA"/>
</dbReference>
<protein>
    <submittedName>
        <fullName evidence="1">Uncharacterized protein</fullName>
    </submittedName>
</protein>
<gene>
    <name evidence="1" type="ORF">HMPREF0299_5038</name>
</gene>